<feature type="domain" description="AMP-dependent synthetase/ligase" evidence="4">
    <location>
        <begin position="16"/>
        <end position="414"/>
    </location>
</feature>
<evidence type="ECO:0000256" key="2">
    <source>
        <dbReference type="ARBA" id="ARBA00022840"/>
    </source>
</evidence>
<evidence type="ECO:0000313" key="5">
    <source>
        <dbReference type="EMBL" id="ADN01274.1"/>
    </source>
</evidence>
<organism evidence="5 6">
    <name type="scientific">Winmispira thermophila (strain ATCC 49972 / DSM 6192 / RI 19.B1)</name>
    <name type="common">Spirochaeta thermophila</name>
    <dbReference type="NCBI Taxonomy" id="665571"/>
    <lineage>
        <taxon>Bacteria</taxon>
        <taxon>Pseudomonadati</taxon>
        <taxon>Spirochaetota</taxon>
        <taxon>Spirochaetia</taxon>
        <taxon>Winmispirales</taxon>
        <taxon>Winmispiraceae</taxon>
        <taxon>Winmispira</taxon>
    </lineage>
</organism>
<dbReference type="GO" id="GO:0005524">
    <property type="term" value="F:ATP binding"/>
    <property type="evidence" value="ECO:0007669"/>
    <property type="project" value="UniProtKB-KW"/>
</dbReference>
<name>E0RP80_WINT6</name>
<keyword evidence="1" id="KW-0547">Nucleotide-binding</keyword>
<dbReference type="Pfam" id="PF00501">
    <property type="entry name" value="AMP-binding"/>
    <property type="match status" value="1"/>
</dbReference>
<accession>E0RP80</accession>
<dbReference type="Proteomes" id="UP000001296">
    <property type="component" value="Chromosome"/>
</dbReference>
<dbReference type="PaxDb" id="665571-STHERM_c03010"/>
<protein>
    <submittedName>
        <fullName evidence="5">AMP-binding enzyme family protein</fullName>
    </submittedName>
</protein>
<dbReference type="PROSITE" id="PS00455">
    <property type="entry name" value="AMP_BINDING"/>
    <property type="match status" value="1"/>
</dbReference>
<dbReference type="RefSeq" id="WP_013313115.1">
    <property type="nucleotide sequence ID" value="NC_014484.1"/>
</dbReference>
<dbReference type="PANTHER" id="PTHR43272">
    <property type="entry name" value="LONG-CHAIN-FATTY-ACID--COA LIGASE"/>
    <property type="match status" value="1"/>
</dbReference>
<dbReference type="HOGENOM" id="CLU_000022_59_9_12"/>
<evidence type="ECO:0000256" key="3">
    <source>
        <dbReference type="ARBA" id="ARBA00024484"/>
    </source>
</evidence>
<dbReference type="EMBL" id="CP001698">
    <property type="protein sequence ID" value="ADN01274.1"/>
    <property type="molecule type" value="Genomic_DNA"/>
</dbReference>
<evidence type="ECO:0000256" key="1">
    <source>
        <dbReference type="ARBA" id="ARBA00022741"/>
    </source>
</evidence>
<dbReference type="AlphaFoldDB" id="E0RP80"/>
<evidence type="ECO:0000259" key="4">
    <source>
        <dbReference type="Pfam" id="PF00501"/>
    </source>
</evidence>
<dbReference type="InterPro" id="IPR042099">
    <property type="entry name" value="ANL_N_sf"/>
</dbReference>
<keyword evidence="2" id="KW-0067">ATP-binding</keyword>
<reference evidence="5 6" key="2">
    <citation type="journal article" date="2010" name="J. Bacteriol.">
        <title>Genome sequence of the polysaccharide-degrading, thermophilic anaerobe Spirochaeta thermophila DSM 6192.</title>
        <authorList>
            <person name="Angelov A."/>
            <person name="Liebl S."/>
            <person name="Ballschmiter M."/>
            <person name="Bomeke M."/>
            <person name="Lehmann R."/>
            <person name="Liesegang H."/>
            <person name="Daniel R."/>
            <person name="Liebl W."/>
        </authorList>
    </citation>
    <scope>NUCLEOTIDE SEQUENCE [LARGE SCALE GENOMIC DNA]</scope>
    <source>
        <strain evidence="6">ATCC 49972 / DSM 6192 / RI 19.B1</strain>
    </source>
</reference>
<dbReference type="eggNOG" id="COG1022">
    <property type="taxonomic scope" value="Bacteria"/>
</dbReference>
<dbReference type="InterPro" id="IPR000873">
    <property type="entry name" value="AMP-dep_synth/lig_dom"/>
</dbReference>
<dbReference type="InterPro" id="IPR020845">
    <property type="entry name" value="AMP-binding_CS"/>
</dbReference>
<gene>
    <name evidence="5" type="ordered locus">STHERM_c03010</name>
</gene>
<dbReference type="SUPFAM" id="SSF56801">
    <property type="entry name" value="Acetyl-CoA synthetase-like"/>
    <property type="match status" value="1"/>
</dbReference>
<dbReference type="GO" id="GO:0004467">
    <property type="term" value="F:long-chain fatty acid-CoA ligase activity"/>
    <property type="evidence" value="ECO:0007669"/>
    <property type="project" value="UniProtKB-EC"/>
</dbReference>
<evidence type="ECO:0000313" key="6">
    <source>
        <dbReference type="Proteomes" id="UP000001296"/>
    </source>
</evidence>
<sequence>MVHIERKTLSDLVLAAAREYAERPAFDLFWNGRIEEPVTYAQLGARSAGVASVLRDLGVGPGDRVMILAENRPGWPVAYFGISLAGGISVPVLLDFSTDQVREVASHAGVRVVCATERSLEKLREAGLLEGDLPVLLIDRMDDAGLEVLEGGDRKHREYAPDFTPVFPDPDETASLIYTSGTTGHSKGVMLSHASLIFEVEASRSIFKVYPRDRFFSVLPLAHTYECTIGMLIATASGARTTYLGRPPTASVLLPALREVRPTVMLTVPLIIEKIYRTKVKPSLESHPLYRFPLTRPLATKIAGRKLLASLGGAIRFFGIGGAALAPDVEAFLKASGFPYAIGYGLTETAPLVAGSSVGKTVLRSTGPALKGVEVRIVDQEGRVVGGVGAPRDARPGAEGEIQVRGPNVMKGYYRDPERTREAFTEDGWFRTGDLGAMDRKGRLFIKGRLKSVIVGPSGENIYPEEIESLLNLSDYVEESLVYEGEKGELVALIVLSERAKTLYAALEDGIKEAGRAAQEGVHEVTREVGELVQQVASAAKEGTEQVRKGVEDVVKELVAMVNRRLPGFSRIRKVEIREEPLEKTATHKIRRFLYTRQRDGNGRQTG</sequence>
<dbReference type="GO" id="GO:0016020">
    <property type="term" value="C:membrane"/>
    <property type="evidence" value="ECO:0007669"/>
    <property type="project" value="TreeGrafter"/>
</dbReference>
<reference key="1">
    <citation type="submission" date="2009-08" db="EMBL/GenBank/DDBJ databases">
        <title>The genome sequence of Spirochaeta thermophila DSM6192.</title>
        <authorList>
            <person name="Angelov A."/>
            <person name="Mientus M."/>
            <person name="Wittenberg S."/>
            <person name="Lehmann R."/>
            <person name="Liesegang H."/>
            <person name="Daniel R."/>
            <person name="Liebl W."/>
        </authorList>
    </citation>
    <scope>NUCLEOTIDE SEQUENCE</scope>
    <source>
        <strain>DSM 6192</strain>
    </source>
</reference>
<comment type="catalytic activity">
    <reaction evidence="3">
        <text>a long-chain fatty acid + ATP + CoA = a long-chain fatty acyl-CoA + AMP + diphosphate</text>
        <dbReference type="Rhea" id="RHEA:15421"/>
        <dbReference type="ChEBI" id="CHEBI:30616"/>
        <dbReference type="ChEBI" id="CHEBI:33019"/>
        <dbReference type="ChEBI" id="CHEBI:57287"/>
        <dbReference type="ChEBI" id="CHEBI:57560"/>
        <dbReference type="ChEBI" id="CHEBI:83139"/>
        <dbReference type="ChEBI" id="CHEBI:456215"/>
        <dbReference type="EC" id="6.2.1.3"/>
    </reaction>
    <physiologicalReaction direction="left-to-right" evidence="3">
        <dbReference type="Rhea" id="RHEA:15422"/>
    </physiologicalReaction>
</comment>
<dbReference type="PANTHER" id="PTHR43272:SF33">
    <property type="entry name" value="AMP-BINDING DOMAIN-CONTAINING PROTEIN-RELATED"/>
    <property type="match status" value="1"/>
</dbReference>
<dbReference type="InterPro" id="IPR045851">
    <property type="entry name" value="AMP-bd_C_sf"/>
</dbReference>
<proteinExistence type="predicted"/>
<dbReference type="KEGG" id="sta:STHERM_c03010"/>
<dbReference type="Gene3D" id="3.40.50.12780">
    <property type="entry name" value="N-terminal domain of ligase-like"/>
    <property type="match status" value="1"/>
</dbReference>
<dbReference type="Gene3D" id="3.30.300.30">
    <property type="match status" value="1"/>
</dbReference>